<keyword evidence="2" id="KW-0812">Transmembrane</keyword>
<evidence type="ECO:0000313" key="3">
    <source>
        <dbReference type="EMBL" id="GKT31743.1"/>
    </source>
</evidence>
<feature type="compositionally biased region" description="Low complexity" evidence="1">
    <location>
        <begin position="1"/>
        <end position="44"/>
    </location>
</feature>
<feature type="compositionally biased region" description="Acidic residues" evidence="1">
    <location>
        <begin position="192"/>
        <end position="201"/>
    </location>
</feature>
<proteinExistence type="predicted"/>
<feature type="region of interest" description="Disordered" evidence="1">
    <location>
        <begin position="1"/>
        <end position="47"/>
    </location>
</feature>
<evidence type="ECO:0000256" key="2">
    <source>
        <dbReference type="SAM" id="Phobius"/>
    </source>
</evidence>
<evidence type="ECO:0000313" key="4">
    <source>
        <dbReference type="Proteomes" id="UP001057375"/>
    </source>
</evidence>
<protein>
    <recommendedName>
        <fullName evidence="5">Transmembrane protein</fullName>
    </recommendedName>
</protein>
<reference evidence="3" key="1">
    <citation type="submission" date="2022-03" db="EMBL/GenBank/DDBJ databases">
        <title>Draft genome sequence of Aduncisulcus paluster, a free-living microaerophilic Fornicata.</title>
        <authorList>
            <person name="Yuyama I."/>
            <person name="Kume K."/>
            <person name="Tamura T."/>
            <person name="Inagaki Y."/>
            <person name="Hashimoto T."/>
        </authorList>
    </citation>
    <scope>NUCLEOTIDE SEQUENCE</scope>
    <source>
        <strain evidence="3">NY0171</strain>
    </source>
</reference>
<keyword evidence="2" id="KW-1133">Transmembrane helix</keyword>
<gene>
    <name evidence="3" type="ORF">ADUPG1_006108</name>
</gene>
<name>A0ABQ5KGU0_9EUKA</name>
<dbReference type="Proteomes" id="UP001057375">
    <property type="component" value="Unassembled WGS sequence"/>
</dbReference>
<dbReference type="EMBL" id="BQXS01009729">
    <property type="protein sequence ID" value="GKT31743.1"/>
    <property type="molecule type" value="Genomic_DNA"/>
</dbReference>
<comment type="caution">
    <text evidence="3">The sequence shown here is derived from an EMBL/GenBank/DDBJ whole genome shotgun (WGS) entry which is preliminary data.</text>
</comment>
<keyword evidence="4" id="KW-1185">Reference proteome</keyword>
<evidence type="ECO:0008006" key="5">
    <source>
        <dbReference type="Google" id="ProtNLM"/>
    </source>
</evidence>
<feature type="region of interest" description="Disordered" evidence="1">
    <location>
        <begin position="125"/>
        <end position="202"/>
    </location>
</feature>
<feature type="compositionally biased region" description="Polar residues" evidence="1">
    <location>
        <begin position="181"/>
        <end position="191"/>
    </location>
</feature>
<feature type="compositionally biased region" description="Polar residues" evidence="1">
    <location>
        <begin position="126"/>
        <end position="136"/>
    </location>
</feature>
<sequence length="284" mass="31516">MEKAPVSQESSPSSSPSASPSPSMSQSSPYMKSSASSPLSCHSSVIDDVDTTPMSSASKSVQKFIETSAFNLIKLSIYIVGITLIIAIPTLLALEWKAPTGNTGDESSPTFKESVNGLQDKDKNIHNYTDMANSNDVSDDQDEEEGNTLEWKAPTGNTGDESSPTFKESVNGLQDKDKNIHNYTDMANSNDVSDDQDEEEGNSVSKVLMELEKQYHEAEKDKSEILEKMWKKFTELRKEKSDDLIALRDSVKQKFKDFVEMLESIDKVEGDWKEDADIELEDVM</sequence>
<accession>A0ABQ5KGU0</accession>
<evidence type="ECO:0000256" key="1">
    <source>
        <dbReference type="SAM" id="MobiDB-lite"/>
    </source>
</evidence>
<feature type="transmembrane region" description="Helical" evidence="2">
    <location>
        <begin position="75"/>
        <end position="94"/>
    </location>
</feature>
<feature type="compositionally biased region" description="Polar residues" evidence="1">
    <location>
        <begin position="155"/>
        <end position="172"/>
    </location>
</feature>
<feature type="compositionally biased region" description="Acidic residues" evidence="1">
    <location>
        <begin position="137"/>
        <end position="147"/>
    </location>
</feature>
<organism evidence="3 4">
    <name type="scientific">Aduncisulcus paluster</name>
    <dbReference type="NCBI Taxonomy" id="2918883"/>
    <lineage>
        <taxon>Eukaryota</taxon>
        <taxon>Metamonada</taxon>
        <taxon>Carpediemonas-like organisms</taxon>
        <taxon>Aduncisulcus</taxon>
    </lineage>
</organism>
<keyword evidence="2" id="KW-0472">Membrane</keyword>